<comment type="caution">
    <text evidence="1">The sequence shown here is derived from an EMBL/GenBank/DDBJ whole genome shotgun (WGS) entry which is preliminary data.</text>
</comment>
<dbReference type="Proteomes" id="UP001172673">
    <property type="component" value="Unassembled WGS sequence"/>
</dbReference>
<accession>A0AA39CF77</accession>
<dbReference type="EMBL" id="JAPDRK010000015">
    <property type="protein sequence ID" value="KAJ9605974.1"/>
    <property type="molecule type" value="Genomic_DNA"/>
</dbReference>
<name>A0AA39CF77_9EURO</name>
<reference evidence="1" key="1">
    <citation type="submission" date="2022-10" db="EMBL/GenBank/DDBJ databases">
        <title>Culturing micro-colonial fungi from biological soil crusts in the Mojave desert and describing Neophaeococcomyces mojavensis, and introducing the new genera and species Taxawa tesnikishii.</title>
        <authorList>
            <person name="Kurbessoian T."/>
            <person name="Stajich J.E."/>
        </authorList>
    </citation>
    <scope>NUCLEOTIDE SEQUENCE</scope>
    <source>
        <strain evidence="1">TK_41</strain>
    </source>
</reference>
<dbReference type="PANTHER" id="PTHR42749:SF1">
    <property type="entry name" value="CELL SHAPE-DETERMINING PROTEIN MREB"/>
    <property type="match status" value="1"/>
</dbReference>
<dbReference type="InterPro" id="IPR043129">
    <property type="entry name" value="ATPase_NBD"/>
</dbReference>
<dbReference type="PANTHER" id="PTHR42749">
    <property type="entry name" value="CELL SHAPE-DETERMINING PROTEIN MREB"/>
    <property type="match status" value="1"/>
</dbReference>
<dbReference type="Gene3D" id="3.30.420.40">
    <property type="match status" value="2"/>
</dbReference>
<sequence length="655" mass="74035">MDFGSYWVKAAWKRHRPASTSPPSAAKHVRLDGESYLMRSQLSYTMDQGTEHHKLRCGSQVDDALLGNIITINDVFDGVRSFVLGEDTPASNELRDKAAKLPTRPQQRRLLAFLKECGQDLDESDIRVLDLFVMLAAYCHRLLLQSIDRENSDLGIRKGQPQDQDSIWTLPSNIEMEVAIPLPAVIKPHQRARMVAVLLAAGITGIYLVAEPMSLLASQLQSGTFTDLRNATVIVVDIGSMTIDMQPYLVISVDPPKVIQISGSATSWYDGECLDQDCVDYIDEVEGNALERVTRLRQELGSPLTWEQLKLRIKNQFNIKKKFFDGSESRTLFVRGLPKIADSRMIRGETINLTGEDLRHIWKNSIIEVNSMAANVIQDVKIRTETTFNSERKIKILMGGGGSLCDHMREGVTNRFADKAEVLFPGEQAFGSATIAQGAIKLLENKELIAERVPDYGYAITQWKEIQEFTAGTVPTHLVARGPDGIQRVLVAKIISQPGVPTPNQWSSGKLEGFRQLKLSGKAMHNHSWPIEEDLLYFETASQDGVPIDFEDPANPFKRMPTPIQFSIPYKWAELYEWELQEDADRSWYEVQYYVVLQMDGERMRFEITLPRRGGKFKRDANRKIVESDNPLDVKRFSVDYIASGSYKFDNIRDS</sequence>
<evidence type="ECO:0000313" key="2">
    <source>
        <dbReference type="Proteomes" id="UP001172673"/>
    </source>
</evidence>
<proteinExistence type="predicted"/>
<protein>
    <submittedName>
        <fullName evidence="1">Uncharacterized protein</fullName>
    </submittedName>
</protein>
<dbReference type="SUPFAM" id="SSF53067">
    <property type="entry name" value="Actin-like ATPase domain"/>
    <property type="match status" value="1"/>
</dbReference>
<evidence type="ECO:0000313" key="1">
    <source>
        <dbReference type="EMBL" id="KAJ9605974.1"/>
    </source>
</evidence>
<dbReference type="Gene3D" id="3.90.640.10">
    <property type="entry name" value="Actin, Chain A, domain 4"/>
    <property type="match status" value="1"/>
</dbReference>
<organism evidence="1 2">
    <name type="scientific">Cladophialophora chaetospira</name>
    <dbReference type="NCBI Taxonomy" id="386627"/>
    <lineage>
        <taxon>Eukaryota</taxon>
        <taxon>Fungi</taxon>
        <taxon>Dikarya</taxon>
        <taxon>Ascomycota</taxon>
        <taxon>Pezizomycotina</taxon>
        <taxon>Eurotiomycetes</taxon>
        <taxon>Chaetothyriomycetidae</taxon>
        <taxon>Chaetothyriales</taxon>
        <taxon>Herpotrichiellaceae</taxon>
        <taxon>Cladophialophora</taxon>
    </lineage>
</organism>
<gene>
    <name evidence="1" type="ORF">H2200_009823</name>
</gene>
<dbReference type="CDD" id="cd10170">
    <property type="entry name" value="ASKHA_NBD_HSP70"/>
    <property type="match status" value="1"/>
</dbReference>
<keyword evidence="2" id="KW-1185">Reference proteome</keyword>
<dbReference type="AlphaFoldDB" id="A0AA39CF77"/>